<dbReference type="AlphaFoldDB" id="A0A7I7M5M7"/>
<reference evidence="2 3" key="1">
    <citation type="journal article" date="2019" name="Emerg. Microbes Infect.">
        <title>Comprehensive subspecies identification of 175 nontuberculous mycobacteria species based on 7547 genomic profiles.</title>
        <authorList>
            <person name="Matsumoto Y."/>
            <person name="Kinjo T."/>
            <person name="Motooka D."/>
            <person name="Nabeya D."/>
            <person name="Jung N."/>
            <person name="Uechi K."/>
            <person name="Horii T."/>
            <person name="Iida T."/>
            <person name="Fujita J."/>
            <person name="Nakamura S."/>
        </authorList>
    </citation>
    <scope>NUCLEOTIDE SEQUENCE [LARGE SCALE GENOMIC DNA]</scope>
    <source>
        <strain evidence="2 3">JCM 13323</strain>
    </source>
</reference>
<evidence type="ECO:0000313" key="2">
    <source>
        <dbReference type="EMBL" id="BBX67501.1"/>
    </source>
</evidence>
<name>A0A7I7M5M7_9MYCO</name>
<dbReference type="EMBL" id="AP022574">
    <property type="protein sequence ID" value="BBX67501.1"/>
    <property type="molecule type" value="Genomic_DNA"/>
</dbReference>
<protein>
    <submittedName>
        <fullName evidence="2">Uncharacterized protein</fullName>
    </submittedName>
</protein>
<accession>A0A7I7M5M7</accession>
<sequence length="130" mass="14542">MRRAIQGAVFEGGDHAPRRRTHTFQPHRADRENLFFPVILAVRRMPRWRGDHDVGSIALCLGADVRERGGSDHMQGSEIDEGLARRRLGQLEQRRIHLGVEAPGEHLLRVGAFHARPGLTPGGQPHGSRQ</sequence>
<proteinExistence type="predicted"/>
<dbReference type="KEGG" id="mpsc:MPSYJ_09620"/>
<keyword evidence="3" id="KW-1185">Reference proteome</keyword>
<dbReference type="Proteomes" id="UP000466514">
    <property type="component" value="Chromosome"/>
</dbReference>
<evidence type="ECO:0000256" key="1">
    <source>
        <dbReference type="SAM" id="MobiDB-lite"/>
    </source>
</evidence>
<organism evidence="2 3">
    <name type="scientific">Mycolicibacterium psychrotolerans</name>
    <dbReference type="NCBI Taxonomy" id="216929"/>
    <lineage>
        <taxon>Bacteria</taxon>
        <taxon>Bacillati</taxon>
        <taxon>Actinomycetota</taxon>
        <taxon>Actinomycetes</taxon>
        <taxon>Mycobacteriales</taxon>
        <taxon>Mycobacteriaceae</taxon>
        <taxon>Mycolicibacterium</taxon>
    </lineage>
</organism>
<feature type="region of interest" description="Disordered" evidence="1">
    <location>
        <begin position="1"/>
        <end position="20"/>
    </location>
</feature>
<gene>
    <name evidence="2" type="ORF">MPSYJ_09620</name>
</gene>
<evidence type="ECO:0000313" key="3">
    <source>
        <dbReference type="Proteomes" id="UP000466514"/>
    </source>
</evidence>